<proteinExistence type="predicted"/>
<protein>
    <submittedName>
        <fullName evidence="1">Uncharacterized protein</fullName>
    </submittedName>
</protein>
<comment type="caution">
    <text evidence="1">The sequence shown here is derived from an EMBL/GenBank/DDBJ whole genome shotgun (WGS) entry which is preliminary data.</text>
</comment>
<evidence type="ECO:0000313" key="2">
    <source>
        <dbReference type="Proteomes" id="UP001162060"/>
    </source>
</evidence>
<name>A0AAV1TTP0_9STRA</name>
<accession>A0AAV1TTP0</accession>
<reference evidence="1" key="1">
    <citation type="submission" date="2024-01" db="EMBL/GenBank/DDBJ databases">
        <authorList>
            <person name="Webb A."/>
        </authorList>
    </citation>
    <scope>NUCLEOTIDE SEQUENCE</scope>
    <source>
        <strain evidence="1">Pm1</strain>
    </source>
</reference>
<dbReference type="Proteomes" id="UP001162060">
    <property type="component" value="Unassembled WGS sequence"/>
</dbReference>
<gene>
    <name evidence="1" type="ORF">PM001_LOCUS10924</name>
</gene>
<organism evidence="1 2">
    <name type="scientific">Peronospora matthiolae</name>
    <dbReference type="NCBI Taxonomy" id="2874970"/>
    <lineage>
        <taxon>Eukaryota</taxon>
        <taxon>Sar</taxon>
        <taxon>Stramenopiles</taxon>
        <taxon>Oomycota</taxon>
        <taxon>Peronosporomycetes</taxon>
        <taxon>Peronosporales</taxon>
        <taxon>Peronosporaceae</taxon>
        <taxon>Peronospora</taxon>
    </lineage>
</organism>
<sequence length="191" mass="20338">MMFSRTLPHFLSWSDTPTAGNLVVARSRLDQLLRENIEVAASTTVEDPASSNGIGGVGVANREHKLARLLTAASPPRARKLLLRVDCDSMAPLSWSYCFVGAGCDLLPPAPLLGISVSASSISRLELLSPCSSSTAASLARQFCCTCPTFSQLKQVWSYDRASMCVATTARTALAPSCATGSRIVWGCTWP</sequence>
<dbReference type="AlphaFoldDB" id="A0AAV1TTP0"/>
<evidence type="ECO:0000313" key="1">
    <source>
        <dbReference type="EMBL" id="CAK7925774.1"/>
    </source>
</evidence>
<dbReference type="EMBL" id="CAKLBY020000090">
    <property type="protein sequence ID" value="CAK7925774.1"/>
    <property type="molecule type" value="Genomic_DNA"/>
</dbReference>